<dbReference type="EMBL" id="FONX01000001">
    <property type="protein sequence ID" value="SFE29967.1"/>
    <property type="molecule type" value="Genomic_DNA"/>
</dbReference>
<evidence type="ECO:0000313" key="2">
    <source>
        <dbReference type="EMBL" id="SFE29967.1"/>
    </source>
</evidence>
<evidence type="ECO:0000256" key="1">
    <source>
        <dbReference type="SAM" id="Phobius"/>
    </source>
</evidence>
<dbReference type="RefSeq" id="WP_092936496.1">
    <property type="nucleotide sequence ID" value="NZ_FONX01000001.1"/>
</dbReference>
<dbReference type="OrthoDB" id="1679451at2"/>
<keyword evidence="1" id="KW-0812">Transmembrane</keyword>
<keyword evidence="3" id="KW-1185">Reference proteome</keyword>
<dbReference type="STRING" id="1177982.SAMN04489711_10182"/>
<keyword evidence="1" id="KW-0472">Membrane</keyword>
<keyword evidence="1" id="KW-1133">Transmembrane helix</keyword>
<proteinExistence type="predicted"/>
<accession>A0A1I1ZE31</accession>
<feature type="transmembrane region" description="Helical" evidence="1">
    <location>
        <begin position="128"/>
        <end position="151"/>
    </location>
</feature>
<feature type="transmembrane region" description="Helical" evidence="1">
    <location>
        <begin position="163"/>
        <end position="183"/>
    </location>
</feature>
<sequence length="248" mass="26328">MKSLCTAPAGAYESAPQASPRHFFCFVVALWLAIGFFAVPVLPARAAWENGWIENLQLAILVGGGVIALGRAVASWRQGAGPDVVALAVCLVPVWLLLAARELSWGAALLPPLSIGADGPEYSSSVLWYKPAVAPVAVALLVGAGCLFAWFRAERLVWAVLRAGHFPWIELCLGMAAALLSTYGEGHLLGMHVSPHWGHNAAVLEEWAEVAAYMALVLAQWQVLGWAPRSAAALARGARGGGHRRNAR</sequence>
<gene>
    <name evidence="2" type="ORF">SAMN04489711_10182</name>
</gene>
<protein>
    <submittedName>
        <fullName evidence="2">Uncharacterized protein</fullName>
    </submittedName>
</protein>
<reference evidence="3" key="1">
    <citation type="submission" date="2016-10" db="EMBL/GenBank/DDBJ databases">
        <authorList>
            <person name="Varghese N."/>
            <person name="Submissions S."/>
        </authorList>
    </citation>
    <scope>NUCLEOTIDE SEQUENCE [LARGE SCALE GENOMIC DNA]</scope>
    <source>
        <strain evidence="3">DSM 27981</strain>
    </source>
</reference>
<dbReference type="Proteomes" id="UP000199119">
    <property type="component" value="Unassembled WGS sequence"/>
</dbReference>
<evidence type="ECO:0000313" key="3">
    <source>
        <dbReference type="Proteomes" id="UP000199119"/>
    </source>
</evidence>
<feature type="transmembrane region" description="Helical" evidence="1">
    <location>
        <begin position="86"/>
        <end position="108"/>
    </location>
</feature>
<dbReference type="AlphaFoldDB" id="A0A1I1ZE31"/>
<feature type="transmembrane region" description="Helical" evidence="1">
    <location>
        <begin position="56"/>
        <end position="74"/>
    </location>
</feature>
<organism evidence="2 3">
    <name type="scientific">Paracidovorax wautersii</name>
    <dbReference type="NCBI Taxonomy" id="1177982"/>
    <lineage>
        <taxon>Bacteria</taxon>
        <taxon>Pseudomonadati</taxon>
        <taxon>Pseudomonadota</taxon>
        <taxon>Betaproteobacteria</taxon>
        <taxon>Burkholderiales</taxon>
        <taxon>Comamonadaceae</taxon>
        <taxon>Paracidovorax</taxon>
    </lineage>
</organism>
<name>A0A1I1ZE31_9BURK</name>
<feature type="transmembrane region" description="Helical" evidence="1">
    <location>
        <begin position="23"/>
        <end position="44"/>
    </location>
</feature>